<dbReference type="InterPro" id="IPR006963">
    <property type="entry name" value="Mopterin_OxRdtase_4Fe-4S_dom"/>
</dbReference>
<dbReference type="eggNOG" id="COG0243">
    <property type="taxonomic scope" value="Bacteria"/>
</dbReference>
<keyword evidence="5" id="KW-0560">Oxidoreductase</keyword>
<dbReference type="InterPro" id="IPR006655">
    <property type="entry name" value="Mopterin_OxRdtase_prok_CS"/>
</dbReference>
<dbReference type="Pfam" id="PF01568">
    <property type="entry name" value="Molydop_binding"/>
    <property type="match status" value="1"/>
</dbReference>
<dbReference type="Gene3D" id="3.30.2070.10">
    <property type="entry name" value="Formate dehydrogenase/DMSO reductase"/>
    <property type="match status" value="1"/>
</dbReference>
<reference evidence="9" key="1">
    <citation type="submission" date="2009-10" db="EMBL/GenBank/DDBJ databases">
        <title>Complete sequence of Bacillus selenitireducens MLS10.</title>
        <authorList>
            <consortium name="US DOE Joint Genome Institute"/>
            <person name="Lucas S."/>
            <person name="Copeland A."/>
            <person name="Lapidus A."/>
            <person name="Glavina del Rio T."/>
            <person name="Dalin E."/>
            <person name="Tice H."/>
            <person name="Bruce D."/>
            <person name="Goodwin L."/>
            <person name="Pitluck S."/>
            <person name="Sims D."/>
            <person name="Brettin T."/>
            <person name="Detter J.C."/>
            <person name="Han C."/>
            <person name="Larimer F."/>
            <person name="Land M."/>
            <person name="Hauser L."/>
            <person name="Kyrpides N."/>
            <person name="Ovchinnikova G."/>
            <person name="Stolz J."/>
        </authorList>
    </citation>
    <scope>NUCLEOTIDE SEQUENCE [LARGE SCALE GENOMIC DNA]</scope>
    <source>
        <strain evidence="9">MLS10</strain>
    </source>
</reference>
<accession>D6XU77</accession>
<dbReference type="InterPro" id="IPR006656">
    <property type="entry name" value="Mopterin_OxRdtase"/>
</dbReference>
<dbReference type="SUPFAM" id="SSF53706">
    <property type="entry name" value="Formate dehydrogenase/DMSO reductase, domains 1-3"/>
    <property type="match status" value="1"/>
</dbReference>
<dbReference type="Gene3D" id="2.40.40.20">
    <property type="match status" value="1"/>
</dbReference>
<dbReference type="InterPro" id="IPR009010">
    <property type="entry name" value="Asp_de-COase-like_dom_sf"/>
</dbReference>
<evidence type="ECO:0000313" key="10">
    <source>
        <dbReference type="Proteomes" id="UP000000271"/>
    </source>
</evidence>
<organism evidence="9 10">
    <name type="scientific">Bacillus selenitireducens (strain ATCC 700615 / DSM 15326 / MLS10)</name>
    <dbReference type="NCBI Taxonomy" id="439292"/>
    <lineage>
        <taxon>Bacteria</taxon>
        <taxon>Bacillati</taxon>
        <taxon>Bacillota</taxon>
        <taxon>Bacilli</taxon>
        <taxon>Bacillales</taxon>
        <taxon>Bacillaceae</taxon>
        <taxon>Salisediminibacterium</taxon>
    </lineage>
</organism>
<keyword evidence="7" id="KW-0411">Iron-sulfur</keyword>
<dbReference type="GO" id="GO:0046872">
    <property type="term" value="F:metal ion binding"/>
    <property type="evidence" value="ECO:0007669"/>
    <property type="project" value="UniProtKB-KW"/>
</dbReference>
<keyword evidence="4" id="KW-0479">Metal-binding</keyword>
<sequence>MVFNEMHTRYTRNTCPRNCYSSCSMISHVSDGVLEKVNGDPKHGFSRGKLCAKGYGYPEFVYSDKRLKYPVKRKGERGAGKWERISWQEAFEMLATELINSFDQRNSFRSVAYNSFSGNIGFLHHAMTGFFSYLGDHTYAQGNPCLGTGKKALEDQRYSIPFYEAEEMAKGDYIIIWGSNPAVTNIHQMKYIHAARDRGAELIVIDPVYTQTAKAADIYIQIRAGSDASLAALILNELVQSDHVVRRSEHHGFQLLINDLKSVSTDKLKEETGISEEALTLLADCYAFRGTVISWIGFGMQRYSNGADSVRMIDALSILTEQDSSKRPVYYLNPMFFDLHDQVNQKLLPPKSNGSRSVSYNHFAKTCLDFSSDPVDFLWILNRNPLSQDESLNEWKQLIKNVPFLVVSDLRMTKTAAYADLVLPVTSHFEQYDLHVSYWNSWLSLNEPAIKPLFESKSDVMIASGVSKAMNRIRPGISSYPEEQSELDWIRKIIRLFAREQSDLLTIDSLRFGPMKLQAYPHTAFISFVHPDYEDKSFLFDSFLTDKPKPMYEFRLLSAQSLMHIHSQFETKIQVPGELTTDQVGISEGTAKTYHLRDGDRVIIFNDTGEVKREVRIIKAVPNDVLLMRQGGADPVNRLIKNKNEKNSDDHQSTSFFDNRASLILVGR</sequence>
<dbReference type="SMART" id="SM00926">
    <property type="entry name" value="Molybdop_Fe4S4"/>
    <property type="match status" value="1"/>
</dbReference>
<dbReference type="Pfam" id="PF04879">
    <property type="entry name" value="Molybdop_Fe4S4"/>
    <property type="match status" value="1"/>
</dbReference>
<feature type="domain" description="4Fe-4S Mo/W bis-MGD-type" evidence="8">
    <location>
        <begin position="8"/>
        <end position="65"/>
    </location>
</feature>
<evidence type="ECO:0000256" key="7">
    <source>
        <dbReference type="ARBA" id="ARBA00023014"/>
    </source>
</evidence>
<name>D6XU77_BACIE</name>
<evidence type="ECO:0000259" key="8">
    <source>
        <dbReference type="PROSITE" id="PS51669"/>
    </source>
</evidence>
<dbReference type="AlphaFoldDB" id="D6XU77"/>
<dbReference type="STRING" id="439292.Bsel_1858"/>
<dbReference type="Gene3D" id="2.20.25.90">
    <property type="entry name" value="ADC-like domains"/>
    <property type="match status" value="1"/>
</dbReference>
<keyword evidence="3" id="KW-0500">Molybdenum</keyword>
<evidence type="ECO:0000256" key="1">
    <source>
        <dbReference type="ARBA" id="ARBA00001942"/>
    </source>
</evidence>
<dbReference type="Pfam" id="PF00384">
    <property type="entry name" value="Molybdopterin"/>
    <property type="match status" value="1"/>
</dbReference>
<keyword evidence="6" id="KW-0408">Iron</keyword>
<evidence type="ECO:0000256" key="4">
    <source>
        <dbReference type="ARBA" id="ARBA00022723"/>
    </source>
</evidence>
<comment type="cofactor">
    <cofactor evidence="1">
        <name>Mo-bis(molybdopterin guanine dinucleotide)</name>
        <dbReference type="ChEBI" id="CHEBI:60539"/>
    </cofactor>
</comment>
<dbReference type="InterPro" id="IPR006657">
    <property type="entry name" value="MoPterin_dinucl-bd_dom"/>
</dbReference>
<dbReference type="Proteomes" id="UP000000271">
    <property type="component" value="Chromosome"/>
</dbReference>
<dbReference type="Gene3D" id="3.40.228.10">
    <property type="entry name" value="Dimethylsulfoxide Reductase, domain 2"/>
    <property type="match status" value="1"/>
</dbReference>
<dbReference type="PROSITE" id="PS00490">
    <property type="entry name" value="MOLYBDOPTERIN_PROK_2"/>
    <property type="match status" value="1"/>
</dbReference>
<dbReference type="KEGG" id="bse:Bsel_1858"/>
<comment type="similarity">
    <text evidence="2">Belongs to the prokaryotic molybdopterin-containing oxidoreductase family.</text>
</comment>
<protein>
    <submittedName>
        <fullName evidence="9">Molybdopterin oxidoreductase</fullName>
    </submittedName>
</protein>
<dbReference type="PANTHER" id="PTHR43742">
    <property type="entry name" value="TRIMETHYLAMINE-N-OXIDE REDUCTASE"/>
    <property type="match status" value="1"/>
</dbReference>
<dbReference type="HOGENOM" id="CLU_000422_13_3_9"/>
<keyword evidence="10" id="KW-1185">Reference proteome</keyword>
<dbReference type="OrthoDB" id="219031at2"/>
<dbReference type="PANTHER" id="PTHR43742:SF6">
    <property type="entry name" value="OXIDOREDUCTASE YYAE-RELATED"/>
    <property type="match status" value="1"/>
</dbReference>
<dbReference type="GO" id="GO:0043546">
    <property type="term" value="F:molybdopterin cofactor binding"/>
    <property type="evidence" value="ECO:0007669"/>
    <property type="project" value="InterPro"/>
</dbReference>
<dbReference type="SUPFAM" id="SSF50692">
    <property type="entry name" value="ADC-like"/>
    <property type="match status" value="1"/>
</dbReference>
<dbReference type="GO" id="GO:0051536">
    <property type="term" value="F:iron-sulfur cluster binding"/>
    <property type="evidence" value="ECO:0007669"/>
    <property type="project" value="UniProtKB-KW"/>
</dbReference>
<dbReference type="CDD" id="cd02775">
    <property type="entry name" value="MopB_CT"/>
    <property type="match status" value="1"/>
</dbReference>
<dbReference type="Gene3D" id="3.40.50.740">
    <property type="match status" value="1"/>
</dbReference>
<proteinExistence type="inferred from homology"/>
<evidence type="ECO:0000256" key="3">
    <source>
        <dbReference type="ARBA" id="ARBA00022505"/>
    </source>
</evidence>
<dbReference type="GO" id="GO:0016491">
    <property type="term" value="F:oxidoreductase activity"/>
    <property type="evidence" value="ECO:0007669"/>
    <property type="project" value="UniProtKB-KW"/>
</dbReference>
<evidence type="ECO:0000256" key="5">
    <source>
        <dbReference type="ARBA" id="ARBA00023002"/>
    </source>
</evidence>
<evidence type="ECO:0000256" key="2">
    <source>
        <dbReference type="ARBA" id="ARBA00010312"/>
    </source>
</evidence>
<dbReference type="EMBL" id="CP001791">
    <property type="protein sequence ID" value="ADH99363.1"/>
    <property type="molecule type" value="Genomic_DNA"/>
</dbReference>
<evidence type="ECO:0000256" key="6">
    <source>
        <dbReference type="ARBA" id="ARBA00023004"/>
    </source>
</evidence>
<gene>
    <name evidence="9" type="ordered locus">Bsel_1858</name>
</gene>
<dbReference type="PROSITE" id="PS51669">
    <property type="entry name" value="4FE4S_MOW_BIS_MGD"/>
    <property type="match status" value="1"/>
</dbReference>
<evidence type="ECO:0000313" key="9">
    <source>
        <dbReference type="EMBL" id="ADH99363.1"/>
    </source>
</evidence>
<dbReference type="InterPro" id="IPR050612">
    <property type="entry name" value="Prok_Mopterin_Oxidored"/>
</dbReference>